<sequence>MFKNARVAALTPEGMPTPIDEDFMSKGETMSNTRRQNTRLALAAVCLSSMMFGLEISSVPAILPRLERALHADFQQLQWTMNAYTLAVATVLMAAGTLADRYGRKRLFVASMIAFGVSSLVCGIAPNITILIAGRALQGATGGAMLISQIAVLSQQYGDAGERAKAFGWWGIVFGFGLGFGPVIGNGISTLMGWEWVFLVHVLITILTVLLAIAGVRETQDPNAQHLDIAGVVSLSAAVFCLVFYITQSSQLGFINPVSLTVAAIAVVSFTVFIVIELSKSHPMFDFTVFRIRRFSGAIFGSMGMNFSFWPFMIYIPIWFEAGLGLNGVAAGIALLAYTLPTLIVPPFAERLLLRRGPGLVIPAGLFTIGLGFLVMKFGAAAGEAILPITLFGALIAGVGLGVTNTTVTNTTTGSVSSDRAGMASGIDMSARMISLAINIAVMGFVLVSGILANLQTVLSVSPDAGSLPRLAERIASGNASVVDGSMTKLSSEIVRAALTQGFDWVMLYGALSVWALAFLSLLTFGTRAHANVAASE</sequence>
<evidence type="ECO:0000256" key="2">
    <source>
        <dbReference type="ARBA" id="ARBA00004141"/>
    </source>
</evidence>
<evidence type="ECO:0000256" key="1">
    <source>
        <dbReference type="ARBA" id="ARBA00003279"/>
    </source>
</evidence>
<gene>
    <name evidence="9" type="ORF">GA0061102_102491</name>
</gene>
<feature type="transmembrane region" description="Helical" evidence="7">
    <location>
        <begin position="386"/>
        <end position="408"/>
    </location>
</feature>
<keyword evidence="6 7" id="KW-0472">Membrane</keyword>
<feature type="transmembrane region" description="Helical" evidence="7">
    <location>
        <begin position="196"/>
        <end position="215"/>
    </location>
</feature>
<comment type="subcellular location">
    <subcellularLocation>
        <location evidence="2">Membrane</location>
        <topology evidence="2">Multi-pass membrane protein</topology>
    </subcellularLocation>
</comment>
<organism evidence="9 10">
    <name type="scientific">Rhizobium miluonense</name>
    <dbReference type="NCBI Taxonomy" id="411945"/>
    <lineage>
        <taxon>Bacteria</taxon>
        <taxon>Pseudomonadati</taxon>
        <taxon>Pseudomonadota</taxon>
        <taxon>Alphaproteobacteria</taxon>
        <taxon>Hyphomicrobiales</taxon>
        <taxon>Rhizobiaceae</taxon>
        <taxon>Rhizobium/Agrobacterium group</taxon>
        <taxon>Rhizobium</taxon>
    </lineage>
</organism>
<dbReference type="PROSITE" id="PS00216">
    <property type="entry name" value="SUGAR_TRANSPORT_1"/>
    <property type="match status" value="1"/>
</dbReference>
<evidence type="ECO:0000313" key="10">
    <source>
        <dbReference type="Proteomes" id="UP000199435"/>
    </source>
</evidence>
<dbReference type="SUPFAM" id="SSF103473">
    <property type="entry name" value="MFS general substrate transporter"/>
    <property type="match status" value="1"/>
</dbReference>
<feature type="transmembrane region" description="Helical" evidence="7">
    <location>
        <begin position="326"/>
        <end position="348"/>
    </location>
</feature>
<dbReference type="InterPro" id="IPR011701">
    <property type="entry name" value="MFS"/>
</dbReference>
<keyword evidence="5 7" id="KW-1133">Transmembrane helix</keyword>
<feature type="transmembrane region" description="Helical" evidence="7">
    <location>
        <begin position="360"/>
        <end position="380"/>
    </location>
</feature>
<dbReference type="InterPro" id="IPR001958">
    <property type="entry name" value="Tet-R_TetA/multi-R_MdtG-like"/>
</dbReference>
<evidence type="ECO:0000256" key="5">
    <source>
        <dbReference type="ARBA" id="ARBA00022989"/>
    </source>
</evidence>
<feature type="domain" description="Major facilitator superfamily (MFS) profile" evidence="8">
    <location>
        <begin position="41"/>
        <end position="528"/>
    </location>
</feature>
<evidence type="ECO:0000256" key="7">
    <source>
        <dbReference type="SAM" id="Phobius"/>
    </source>
</evidence>
<dbReference type="InterPro" id="IPR036259">
    <property type="entry name" value="MFS_trans_sf"/>
</dbReference>
<dbReference type="PRINTS" id="PR01035">
    <property type="entry name" value="TCRTETA"/>
</dbReference>
<evidence type="ECO:0000256" key="3">
    <source>
        <dbReference type="ARBA" id="ARBA00007520"/>
    </source>
</evidence>
<dbReference type="PROSITE" id="PS50850">
    <property type="entry name" value="MFS"/>
    <property type="match status" value="1"/>
</dbReference>
<feature type="transmembrane region" description="Helical" evidence="7">
    <location>
        <begin position="83"/>
        <end position="100"/>
    </location>
</feature>
<feature type="transmembrane region" description="Helical" evidence="7">
    <location>
        <begin position="506"/>
        <end position="525"/>
    </location>
</feature>
<feature type="transmembrane region" description="Helical" evidence="7">
    <location>
        <begin position="429"/>
        <end position="453"/>
    </location>
</feature>
<feature type="transmembrane region" description="Helical" evidence="7">
    <location>
        <begin position="40"/>
        <end position="63"/>
    </location>
</feature>
<proteinExistence type="inferred from homology"/>
<evidence type="ECO:0000256" key="6">
    <source>
        <dbReference type="ARBA" id="ARBA00023136"/>
    </source>
</evidence>
<feature type="transmembrane region" description="Helical" evidence="7">
    <location>
        <begin position="136"/>
        <end position="154"/>
    </location>
</feature>
<comment type="similarity">
    <text evidence="3">Belongs to the major facilitator superfamily. TCR/Tet family.</text>
</comment>
<feature type="transmembrane region" description="Helical" evidence="7">
    <location>
        <begin position="258"/>
        <end position="276"/>
    </location>
</feature>
<dbReference type="GO" id="GO:0016020">
    <property type="term" value="C:membrane"/>
    <property type="evidence" value="ECO:0007669"/>
    <property type="project" value="UniProtKB-SubCell"/>
</dbReference>
<dbReference type="Proteomes" id="UP000199435">
    <property type="component" value="Unassembled WGS sequence"/>
</dbReference>
<dbReference type="AlphaFoldDB" id="A0A1C3W807"/>
<evidence type="ECO:0000259" key="8">
    <source>
        <dbReference type="PROSITE" id="PS50850"/>
    </source>
</evidence>
<dbReference type="CDD" id="cd17321">
    <property type="entry name" value="MFS_MMR_MDR_like"/>
    <property type="match status" value="1"/>
</dbReference>
<dbReference type="InterPro" id="IPR005829">
    <property type="entry name" value="Sugar_transporter_CS"/>
</dbReference>
<dbReference type="Gene3D" id="1.20.1250.20">
    <property type="entry name" value="MFS general substrate transporter like domains"/>
    <property type="match status" value="1"/>
</dbReference>
<protein>
    <submittedName>
        <fullName evidence="9">Drug resistance transporter, EmrB/QacA subfamily</fullName>
    </submittedName>
</protein>
<keyword evidence="4 7" id="KW-0812">Transmembrane</keyword>
<feature type="transmembrane region" description="Helical" evidence="7">
    <location>
        <begin position="297"/>
        <end position="320"/>
    </location>
</feature>
<dbReference type="STRING" id="411945.GA0061102_102491"/>
<dbReference type="Pfam" id="PF07690">
    <property type="entry name" value="MFS_1"/>
    <property type="match status" value="1"/>
</dbReference>
<dbReference type="PANTHER" id="PTHR42718:SF49">
    <property type="entry name" value="EXPORT PROTEIN"/>
    <property type="match status" value="1"/>
</dbReference>
<evidence type="ECO:0000313" key="9">
    <source>
        <dbReference type="EMBL" id="SCB36262.1"/>
    </source>
</evidence>
<dbReference type="EMBL" id="FMAH01000024">
    <property type="protein sequence ID" value="SCB36262.1"/>
    <property type="molecule type" value="Genomic_DNA"/>
</dbReference>
<dbReference type="PANTHER" id="PTHR42718">
    <property type="entry name" value="MAJOR FACILITATOR SUPERFAMILY MULTIDRUG TRANSPORTER MFSC"/>
    <property type="match status" value="1"/>
</dbReference>
<evidence type="ECO:0000256" key="4">
    <source>
        <dbReference type="ARBA" id="ARBA00022692"/>
    </source>
</evidence>
<dbReference type="Gene3D" id="1.20.1720.10">
    <property type="entry name" value="Multidrug resistance protein D"/>
    <property type="match status" value="1"/>
</dbReference>
<feature type="transmembrane region" description="Helical" evidence="7">
    <location>
        <begin position="107"/>
        <end position="130"/>
    </location>
</feature>
<comment type="function">
    <text evidence="1">Resistance to tetracycline by an active tetracycline efflux. This is an energy-dependent process that decreases the accumulation of the antibiotic in whole cells. This protein functions as a metal-tetracycline/H(+) antiporter.</text>
</comment>
<dbReference type="GO" id="GO:0022857">
    <property type="term" value="F:transmembrane transporter activity"/>
    <property type="evidence" value="ECO:0007669"/>
    <property type="project" value="InterPro"/>
</dbReference>
<reference evidence="10" key="1">
    <citation type="submission" date="2016-08" db="EMBL/GenBank/DDBJ databases">
        <authorList>
            <person name="Varghese N."/>
            <person name="Submissions Spin"/>
        </authorList>
    </citation>
    <scope>NUCLEOTIDE SEQUENCE [LARGE SCALE GENOMIC DNA]</scope>
    <source>
        <strain evidence="10">HAMBI 2971</strain>
    </source>
</reference>
<feature type="transmembrane region" description="Helical" evidence="7">
    <location>
        <begin position="166"/>
        <end position="184"/>
    </location>
</feature>
<dbReference type="InterPro" id="IPR020846">
    <property type="entry name" value="MFS_dom"/>
</dbReference>
<accession>A0A1C3W807</accession>
<name>A0A1C3W807_9HYPH</name>
<feature type="transmembrane region" description="Helical" evidence="7">
    <location>
        <begin position="227"/>
        <end position="246"/>
    </location>
</feature>
<keyword evidence="10" id="KW-1185">Reference proteome</keyword>